<name>A0A316AG08_9BACT</name>
<proteinExistence type="predicted"/>
<dbReference type="Gene3D" id="3.40.50.2000">
    <property type="entry name" value="Glycogen Phosphorylase B"/>
    <property type="match status" value="2"/>
</dbReference>
<feature type="domain" description="Glycosyl transferase family 1" evidence="1">
    <location>
        <begin position="199"/>
        <end position="353"/>
    </location>
</feature>
<keyword evidence="2" id="KW-0808">Transferase</keyword>
<sequence>MRILIVHNQLWAHYKSKLFAEIHQSLLKRHPESTLLVAQIALYEASRKGMQNKEQQYNYDYPYRVLHPTSLDDVPFKKRLVSLFQTFHSFRPTVLNITGYFDWAQVLLMLYARLRGVKVVLSSESSVADHNRSPWKEFVKRLIVNAANACFCFGSSSAHYLRSLGVPDERIRVRHAAVIDEAIIHQKYQLAKAEVAAPSYAFVYVGRLAKEKNLELLLQAFMELKTSTPHHLWSLRIVGSGPEEDHLKNLAQGCTNIVFEGSHAWHQIPSLLAKSTVLILPSISEPWGLVVNEAMVCGMPVIVSETCGCAVDLLQEGVNGFTFRPQDREALLRHMAWFVQHPDQIATMGDASKEIILPFSSKKVAQEMVDTFRQLNRN</sequence>
<comment type="caution">
    <text evidence="2">The sequence shown here is derived from an EMBL/GenBank/DDBJ whole genome shotgun (WGS) entry which is preliminary data.</text>
</comment>
<dbReference type="CDD" id="cd03801">
    <property type="entry name" value="GT4_PimA-like"/>
    <property type="match status" value="1"/>
</dbReference>
<protein>
    <submittedName>
        <fullName evidence="2">Glycosyltransferase involved in cell wall biosynthesis</fullName>
    </submittedName>
</protein>
<dbReference type="GO" id="GO:0016757">
    <property type="term" value="F:glycosyltransferase activity"/>
    <property type="evidence" value="ECO:0007669"/>
    <property type="project" value="InterPro"/>
</dbReference>
<organism evidence="2 3">
    <name type="scientific">Dyadobacter jejuensis</name>
    <dbReference type="NCBI Taxonomy" id="1082580"/>
    <lineage>
        <taxon>Bacteria</taxon>
        <taxon>Pseudomonadati</taxon>
        <taxon>Bacteroidota</taxon>
        <taxon>Cytophagia</taxon>
        <taxon>Cytophagales</taxon>
        <taxon>Spirosomataceae</taxon>
        <taxon>Dyadobacter</taxon>
    </lineage>
</organism>
<evidence type="ECO:0000259" key="1">
    <source>
        <dbReference type="Pfam" id="PF00534"/>
    </source>
</evidence>
<dbReference type="PANTHER" id="PTHR45947">
    <property type="entry name" value="SULFOQUINOVOSYL TRANSFERASE SQD2"/>
    <property type="match status" value="1"/>
</dbReference>
<dbReference type="InterPro" id="IPR001296">
    <property type="entry name" value="Glyco_trans_1"/>
</dbReference>
<evidence type="ECO:0000313" key="3">
    <source>
        <dbReference type="Proteomes" id="UP000245880"/>
    </source>
</evidence>
<reference evidence="2 3" key="1">
    <citation type="submission" date="2018-03" db="EMBL/GenBank/DDBJ databases">
        <title>Genomic Encyclopedia of Archaeal and Bacterial Type Strains, Phase II (KMG-II): from individual species to whole genera.</title>
        <authorList>
            <person name="Goeker M."/>
        </authorList>
    </citation>
    <scope>NUCLEOTIDE SEQUENCE [LARGE SCALE GENOMIC DNA]</scope>
    <source>
        <strain evidence="2 3">DSM 100346</strain>
    </source>
</reference>
<dbReference type="InterPro" id="IPR050194">
    <property type="entry name" value="Glycosyltransferase_grp1"/>
</dbReference>
<dbReference type="AlphaFoldDB" id="A0A316AG08"/>
<dbReference type="EMBL" id="QGDT01000010">
    <property type="protein sequence ID" value="PWJ56725.1"/>
    <property type="molecule type" value="Genomic_DNA"/>
</dbReference>
<dbReference type="RefSeq" id="WP_109676075.1">
    <property type="nucleotide sequence ID" value="NZ_QGDT01000010.1"/>
</dbReference>
<dbReference type="OrthoDB" id="9790710at2"/>
<dbReference type="Pfam" id="PF00534">
    <property type="entry name" value="Glycos_transf_1"/>
    <property type="match status" value="1"/>
</dbReference>
<accession>A0A316AG08</accession>
<gene>
    <name evidence="2" type="ORF">CLV98_11036</name>
</gene>
<dbReference type="Proteomes" id="UP000245880">
    <property type="component" value="Unassembled WGS sequence"/>
</dbReference>
<dbReference type="SUPFAM" id="SSF53756">
    <property type="entry name" value="UDP-Glycosyltransferase/glycogen phosphorylase"/>
    <property type="match status" value="1"/>
</dbReference>
<keyword evidence="3" id="KW-1185">Reference proteome</keyword>
<evidence type="ECO:0000313" key="2">
    <source>
        <dbReference type="EMBL" id="PWJ56725.1"/>
    </source>
</evidence>
<dbReference type="PANTHER" id="PTHR45947:SF3">
    <property type="entry name" value="SULFOQUINOVOSYL TRANSFERASE SQD2"/>
    <property type="match status" value="1"/>
</dbReference>